<dbReference type="AlphaFoldDB" id="A0A1B1ARG2"/>
<gene>
    <name evidence="2" type="ORF">AVL59_05845</name>
</gene>
<accession>A0A1B1ARG2</accession>
<name>A0A1B1ARG2_9ACTN</name>
<proteinExistence type="predicted"/>
<protein>
    <submittedName>
        <fullName evidence="2">Uncharacterized protein</fullName>
    </submittedName>
</protein>
<dbReference type="EMBL" id="CP016279">
    <property type="protein sequence ID" value="ANP49169.1"/>
    <property type="molecule type" value="Genomic_DNA"/>
</dbReference>
<reference evidence="2 3" key="1">
    <citation type="submission" date="2016-06" db="EMBL/GenBank/DDBJ databases">
        <title>Complete genome sequence of Streptomyces griseochromogenes ATCC 14511, the Blasticidin S producer.</title>
        <authorList>
            <person name="Wu L."/>
        </authorList>
    </citation>
    <scope>NUCLEOTIDE SEQUENCE [LARGE SCALE GENOMIC DNA]</scope>
    <source>
        <strain evidence="2 3">ATCC 14511</strain>
    </source>
</reference>
<feature type="region of interest" description="Disordered" evidence="1">
    <location>
        <begin position="207"/>
        <end position="231"/>
    </location>
</feature>
<evidence type="ECO:0000313" key="3">
    <source>
        <dbReference type="Proteomes" id="UP000092659"/>
    </source>
</evidence>
<evidence type="ECO:0000313" key="2">
    <source>
        <dbReference type="EMBL" id="ANP49169.1"/>
    </source>
</evidence>
<sequence length="231" mass="24965">MAVDSDGAHRIRFEYEVGDQQTGGPRAALERMGLVACDVVVVQTDVGQERAVVQVVEEPAQQLTDHREAGVAGTSKQVVHRLRQAAERLIAAEPATQLRVAMGRGHRALVIGQHPEAGTAQSRDRIVGPRALSPHAVPLEEIRELILGLPPRQEPGLAAAGASDGPQQHDRLEQGRASGRTVHLQLGDAVDEVVAEEGTFRHLFQHGETQAPEEAHGVRCPAGELPRRQWL</sequence>
<feature type="region of interest" description="Disordered" evidence="1">
    <location>
        <begin position="153"/>
        <end position="172"/>
    </location>
</feature>
<dbReference type="KEGG" id="sgs:AVL59_05845"/>
<organism evidence="2 3">
    <name type="scientific">Streptomyces griseochromogenes</name>
    <dbReference type="NCBI Taxonomy" id="68214"/>
    <lineage>
        <taxon>Bacteria</taxon>
        <taxon>Bacillati</taxon>
        <taxon>Actinomycetota</taxon>
        <taxon>Actinomycetes</taxon>
        <taxon>Kitasatosporales</taxon>
        <taxon>Streptomycetaceae</taxon>
        <taxon>Streptomyces</taxon>
    </lineage>
</organism>
<dbReference type="Proteomes" id="UP000092659">
    <property type="component" value="Chromosome"/>
</dbReference>
<evidence type="ECO:0000256" key="1">
    <source>
        <dbReference type="SAM" id="MobiDB-lite"/>
    </source>
</evidence>